<keyword evidence="4 8" id="KW-1003">Cell membrane</keyword>
<accession>A0A6I2UX95</accession>
<dbReference type="InterPro" id="IPR052017">
    <property type="entry name" value="TSUP"/>
</dbReference>
<feature type="transmembrane region" description="Helical" evidence="8">
    <location>
        <begin position="48"/>
        <end position="67"/>
    </location>
</feature>
<dbReference type="InterPro" id="IPR002781">
    <property type="entry name" value="TM_pro_TauE-like"/>
</dbReference>
<evidence type="ECO:0000256" key="5">
    <source>
        <dbReference type="ARBA" id="ARBA00022692"/>
    </source>
</evidence>
<evidence type="ECO:0000256" key="3">
    <source>
        <dbReference type="ARBA" id="ARBA00022448"/>
    </source>
</evidence>
<comment type="similarity">
    <text evidence="2 8">Belongs to the 4-toluene sulfonate uptake permease (TSUP) (TC 2.A.102) family.</text>
</comment>
<evidence type="ECO:0000256" key="6">
    <source>
        <dbReference type="ARBA" id="ARBA00022989"/>
    </source>
</evidence>
<feature type="transmembrane region" description="Helical" evidence="8">
    <location>
        <begin position="157"/>
        <end position="176"/>
    </location>
</feature>
<reference evidence="9 10" key="1">
    <citation type="submission" date="2019-08" db="EMBL/GenBank/DDBJ databases">
        <title>In-depth cultivation of the pig gut microbiome towards novel bacterial diversity and tailored functional studies.</title>
        <authorList>
            <person name="Wylensek D."/>
            <person name="Hitch T.C.A."/>
            <person name="Clavel T."/>
        </authorList>
    </citation>
    <scope>NUCLEOTIDE SEQUENCE [LARGE SCALE GENOMIC DNA]</scope>
    <source>
        <strain evidence="10">WCA-380-WT-3B3</strain>
    </source>
</reference>
<keyword evidence="3" id="KW-0813">Transport</keyword>
<dbReference type="Proteomes" id="UP000430222">
    <property type="component" value="Unassembled WGS sequence"/>
</dbReference>
<proteinExistence type="inferred from homology"/>
<keyword evidence="7 8" id="KW-0472">Membrane</keyword>
<name>A0A6I2UX95_9FIRM</name>
<keyword evidence="5 8" id="KW-0812">Transmembrane</keyword>
<evidence type="ECO:0000313" key="10">
    <source>
        <dbReference type="Proteomes" id="UP000430222"/>
    </source>
</evidence>
<evidence type="ECO:0000256" key="2">
    <source>
        <dbReference type="ARBA" id="ARBA00009142"/>
    </source>
</evidence>
<comment type="subcellular location">
    <subcellularLocation>
        <location evidence="1 8">Cell membrane</location>
        <topology evidence="1 8">Multi-pass membrane protein</topology>
    </subcellularLocation>
</comment>
<sequence>MEMLDMYTLGFLVFFGFMAAFVDAVVGGGGLISIPALMWTGLPPVTVLGTNKAAAVMGALTSFVTFVKSGKVNGWLIRRLFPLSLIGSGIGVLTVRLVPSEILRPLVVVMLIAVLIYSIVKKDWGRENRYAGMSGRLLVLSGLTAFAFGFYDGFFGPGTGSFLLFAFLLAGFDFLGAAANARALNFASNIAAAVLFTYFGLVNFSYAVPMGLAMIAGAWCGARVALSKGTGYVRPLFIIMTTILIGKQLLDLLK</sequence>
<dbReference type="GO" id="GO:0005886">
    <property type="term" value="C:plasma membrane"/>
    <property type="evidence" value="ECO:0007669"/>
    <property type="project" value="UniProtKB-SubCell"/>
</dbReference>
<dbReference type="AlphaFoldDB" id="A0A6I2UX95"/>
<feature type="transmembrane region" description="Helical" evidence="8">
    <location>
        <begin position="132"/>
        <end position="151"/>
    </location>
</feature>
<evidence type="ECO:0000313" key="9">
    <source>
        <dbReference type="EMBL" id="MSV25807.1"/>
    </source>
</evidence>
<dbReference type="Pfam" id="PF01925">
    <property type="entry name" value="TauE"/>
    <property type="match status" value="1"/>
</dbReference>
<keyword evidence="10" id="KW-1185">Reference proteome</keyword>
<dbReference type="EMBL" id="VUNL01000016">
    <property type="protein sequence ID" value="MSV25807.1"/>
    <property type="molecule type" value="Genomic_DNA"/>
</dbReference>
<feature type="transmembrane region" description="Helical" evidence="8">
    <location>
        <begin position="233"/>
        <end position="250"/>
    </location>
</feature>
<protein>
    <recommendedName>
        <fullName evidence="8">Probable membrane transporter protein</fullName>
    </recommendedName>
</protein>
<evidence type="ECO:0000256" key="7">
    <source>
        <dbReference type="ARBA" id="ARBA00023136"/>
    </source>
</evidence>
<gene>
    <name evidence="9" type="ORF">FYJ78_11670</name>
</gene>
<comment type="caution">
    <text evidence="9">The sequence shown here is derived from an EMBL/GenBank/DDBJ whole genome shotgun (WGS) entry which is preliminary data.</text>
</comment>
<evidence type="ECO:0000256" key="1">
    <source>
        <dbReference type="ARBA" id="ARBA00004651"/>
    </source>
</evidence>
<organism evidence="9 10">
    <name type="scientific">Selenomonas montiformis</name>
    <dbReference type="NCBI Taxonomy" id="2652285"/>
    <lineage>
        <taxon>Bacteria</taxon>
        <taxon>Bacillati</taxon>
        <taxon>Bacillota</taxon>
        <taxon>Negativicutes</taxon>
        <taxon>Selenomonadales</taxon>
        <taxon>Selenomonadaceae</taxon>
        <taxon>Selenomonas</taxon>
    </lineage>
</organism>
<keyword evidence="6 8" id="KW-1133">Transmembrane helix</keyword>
<dbReference type="PANTHER" id="PTHR30269:SF0">
    <property type="entry name" value="MEMBRANE TRANSPORTER PROTEIN YFCA-RELATED"/>
    <property type="match status" value="1"/>
</dbReference>
<feature type="transmembrane region" description="Helical" evidence="8">
    <location>
        <begin position="102"/>
        <end position="120"/>
    </location>
</feature>
<feature type="transmembrane region" description="Helical" evidence="8">
    <location>
        <begin position="79"/>
        <end position="96"/>
    </location>
</feature>
<dbReference type="PANTHER" id="PTHR30269">
    <property type="entry name" value="TRANSMEMBRANE PROTEIN YFCA"/>
    <property type="match status" value="1"/>
</dbReference>
<evidence type="ECO:0000256" key="4">
    <source>
        <dbReference type="ARBA" id="ARBA00022475"/>
    </source>
</evidence>
<dbReference type="RefSeq" id="WP_154621573.1">
    <property type="nucleotide sequence ID" value="NZ_JBQHVT010000002.1"/>
</dbReference>
<evidence type="ECO:0000256" key="8">
    <source>
        <dbReference type="RuleBase" id="RU363041"/>
    </source>
</evidence>